<proteinExistence type="predicted"/>
<evidence type="ECO:0000313" key="3">
    <source>
        <dbReference type="Proteomes" id="UP000478837"/>
    </source>
</evidence>
<sequence>MLLLTTLFVVVSGIFIYALRPDKGRHTKHARNSNSADLKATESSKLAPQANRSAAMHYPAVDTNDSKALNESKVSSAPTGQSPARAAQVI</sequence>
<protein>
    <submittedName>
        <fullName evidence="2">Uncharacterized protein</fullName>
    </submittedName>
</protein>
<dbReference type="Proteomes" id="UP000478837">
    <property type="component" value="Unassembled WGS sequence"/>
</dbReference>
<feature type="compositionally biased region" description="Polar residues" evidence="1">
    <location>
        <begin position="71"/>
        <end position="82"/>
    </location>
</feature>
<dbReference type="AlphaFoldDB" id="A0A6L9MXA9"/>
<evidence type="ECO:0000313" key="2">
    <source>
        <dbReference type="EMBL" id="NDW22461.1"/>
    </source>
</evidence>
<dbReference type="RefSeq" id="WP_163112245.1">
    <property type="nucleotide sequence ID" value="NZ_JAAAWP010000008.1"/>
</dbReference>
<gene>
    <name evidence="2" type="ORF">GTW09_13085</name>
</gene>
<keyword evidence="3" id="KW-1185">Reference proteome</keyword>
<accession>A0A6L9MXA9</accession>
<feature type="region of interest" description="Disordered" evidence="1">
    <location>
        <begin position="24"/>
        <end position="90"/>
    </location>
</feature>
<comment type="caution">
    <text evidence="2">The sequence shown here is derived from an EMBL/GenBank/DDBJ whole genome shotgun (WGS) entry which is preliminary data.</text>
</comment>
<reference evidence="2 3" key="1">
    <citation type="submission" date="2020-01" db="EMBL/GenBank/DDBJ databases">
        <title>Genomes of bacteria type strains.</title>
        <authorList>
            <person name="Chen J."/>
            <person name="Zhu S."/>
            <person name="Yang J."/>
        </authorList>
    </citation>
    <scope>NUCLEOTIDE SEQUENCE [LARGE SCALE GENOMIC DNA]</scope>
    <source>
        <strain evidence="2 3">LMG 22958</strain>
    </source>
</reference>
<name>A0A6L9MXA9_9ALTE</name>
<evidence type="ECO:0000256" key="1">
    <source>
        <dbReference type="SAM" id="MobiDB-lite"/>
    </source>
</evidence>
<feature type="compositionally biased region" description="Polar residues" evidence="1">
    <location>
        <begin position="32"/>
        <end position="52"/>
    </location>
</feature>
<dbReference type="EMBL" id="JAAAWP010000008">
    <property type="protein sequence ID" value="NDW22461.1"/>
    <property type="molecule type" value="Genomic_DNA"/>
</dbReference>
<organism evidence="2 3">
    <name type="scientific">Alteromonas hispanica</name>
    <dbReference type="NCBI Taxonomy" id="315421"/>
    <lineage>
        <taxon>Bacteria</taxon>
        <taxon>Pseudomonadati</taxon>
        <taxon>Pseudomonadota</taxon>
        <taxon>Gammaproteobacteria</taxon>
        <taxon>Alteromonadales</taxon>
        <taxon>Alteromonadaceae</taxon>
        <taxon>Alteromonas/Salinimonas group</taxon>
        <taxon>Alteromonas</taxon>
    </lineage>
</organism>